<name>A0A0F9WZB6_9ZZZZ</name>
<keyword evidence="1" id="KW-0472">Membrane</keyword>
<dbReference type="EMBL" id="LAZR01000171">
    <property type="protein sequence ID" value="KKN84408.1"/>
    <property type="molecule type" value="Genomic_DNA"/>
</dbReference>
<feature type="transmembrane region" description="Helical" evidence="1">
    <location>
        <begin position="7"/>
        <end position="29"/>
    </location>
</feature>
<proteinExistence type="predicted"/>
<comment type="caution">
    <text evidence="2">The sequence shown here is derived from an EMBL/GenBank/DDBJ whole genome shotgun (WGS) entry which is preliminary data.</text>
</comment>
<accession>A0A0F9WZB6</accession>
<reference evidence="2" key="1">
    <citation type="journal article" date="2015" name="Nature">
        <title>Complex archaea that bridge the gap between prokaryotes and eukaryotes.</title>
        <authorList>
            <person name="Spang A."/>
            <person name="Saw J.H."/>
            <person name="Jorgensen S.L."/>
            <person name="Zaremba-Niedzwiedzka K."/>
            <person name="Martijn J."/>
            <person name="Lind A.E."/>
            <person name="van Eijk R."/>
            <person name="Schleper C."/>
            <person name="Guy L."/>
            <person name="Ettema T.J."/>
        </authorList>
    </citation>
    <scope>NUCLEOTIDE SEQUENCE</scope>
</reference>
<keyword evidence="1" id="KW-0812">Transmembrane</keyword>
<sequence>MDDDGQLTLTLGVFMWILGFGTGFLVWGAP</sequence>
<protein>
    <submittedName>
        <fullName evidence="2">Uncharacterized protein</fullName>
    </submittedName>
</protein>
<organism evidence="2">
    <name type="scientific">marine sediment metagenome</name>
    <dbReference type="NCBI Taxonomy" id="412755"/>
    <lineage>
        <taxon>unclassified sequences</taxon>
        <taxon>metagenomes</taxon>
        <taxon>ecological metagenomes</taxon>
    </lineage>
</organism>
<keyword evidence="1" id="KW-1133">Transmembrane helix</keyword>
<evidence type="ECO:0000256" key="1">
    <source>
        <dbReference type="SAM" id="Phobius"/>
    </source>
</evidence>
<gene>
    <name evidence="2" type="ORF">LCGC14_0288700</name>
</gene>
<evidence type="ECO:0000313" key="2">
    <source>
        <dbReference type="EMBL" id="KKN84408.1"/>
    </source>
</evidence>
<dbReference type="AlphaFoldDB" id="A0A0F9WZB6"/>